<evidence type="ECO:0000313" key="4">
    <source>
        <dbReference type="Proteomes" id="UP000651837"/>
    </source>
</evidence>
<comment type="caution">
    <text evidence="2">The sequence shown here is derived from an EMBL/GenBank/DDBJ whole genome shotgun (WGS) entry which is preliminary data.</text>
</comment>
<name>A0A316EF01_9FLAO</name>
<evidence type="ECO:0000313" key="3">
    <source>
        <dbReference type="Proteomes" id="UP000245667"/>
    </source>
</evidence>
<accession>A0A316EF01</accession>
<reference evidence="2 3" key="1">
    <citation type="submission" date="2018-05" db="EMBL/GenBank/DDBJ databases">
        <title>Genomic Encyclopedia of Archaeal and Bacterial Type Strains, Phase II (KMG-II): from individual species to whole genera.</title>
        <authorList>
            <person name="Goeker M."/>
        </authorList>
    </citation>
    <scope>NUCLEOTIDE SEQUENCE [LARGE SCALE GENOMIC DNA]</scope>
    <source>
        <strain evidence="2 3">DSM 23514</strain>
    </source>
</reference>
<evidence type="ECO:0000313" key="2">
    <source>
        <dbReference type="EMBL" id="PWK21550.1"/>
    </source>
</evidence>
<dbReference type="AlphaFoldDB" id="A0A316EF01"/>
<dbReference type="OrthoDB" id="1426614at2"/>
<gene>
    <name evidence="1" type="ORF">HZY62_16430</name>
    <name evidence="2" type="ORF">LX92_03701</name>
</gene>
<dbReference type="Proteomes" id="UP000245667">
    <property type="component" value="Unassembled WGS sequence"/>
</dbReference>
<proteinExistence type="predicted"/>
<dbReference type="EMBL" id="QGGQ01000011">
    <property type="protein sequence ID" value="PWK21550.1"/>
    <property type="molecule type" value="Genomic_DNA"/>
</dbReference>
<sequence length="259" mass="28868">MKKWIVVLAISMAFPHAGNAQFLKKLKGKVLGKEQHEGLLKGMFVSENDQVFKKWDLGEADIVLSFHPSDSTQKGTERIGGIKENGSFSYQMPDSIRTSVPIRAFISECTNKEEAIVKNDAVTISPASIMVGQNNRFIGYIIPASTVKTSYNTMGGGIMNNGHLGHYYLPIYASGDATVKLDCIKKVKMEDGKGFAFKTKVPVDEYFDYELKKGLNQIDVHVIDNLLVGQSYHFIERGWSVVDEIPSNTLWVFIPIVNK</sequence>
<organism evidence="2 3">
    <name type="scientific">Maribacter polysiphoniae</name>
    <dbReference type="NCBI Taxonomy" id="429344"/>
    <lineage>
        <taxon>Bacteria</taxon>
        <taxon>Pseudomonadati</taxon>
        <taxon>Bacteroidota</taxon>
        <taxon>Flavobacteriia</taxon>
        <taxon>Flavobacteriales</taxon>
        <taxon>Flavobacteriaceae</taxon>
        <taxon>Maribacter</taxon>
    </lineage>
</organism>
<dbReference type="EMBL" id="JACWLN010000009">
    <property type="protein sequence ID" value="MBD1262189.1"/>
    <property type="molecule type" value="Genomic_DNA"/>
</dbReference>
<dbReference type="RefSeq" id="WP_109653742.1">
    <property type="nucleotide sequence ID" value="NZ_JACWLN010000009.1"/>
</dbReference>
<evidence type="ECO:0000313" key="1">
    <source>
        <dbReference type="EMBL" id="MBD1262189.1"/>
    </source>
</evidence>
<keyword evidence="4" id="KW-1185">Reference proteome</keyword>
<dbReference type="Proteomes" id="UP000651837">
    <property type="component" value="Unassembled WGS sequence"/>
</dbReference>
<protein>
    <submittedName>
        <fullName evidence="2">Uncharacterized protein</fullName>
    </submittedName>
</protein>
<reference evidence="1 4" key="2">
    <citation type="submission" date="2020-07" db="EMBL/GenBank/DDBJ databases">
        <title>The draft genome sequence of Maribacter polysiphoniae KCTC 22021.</title>
        <authorList>
            <person name="Mu L."/>
        </authorList>
    </citation>
    <scope>NUCLEOTIDE SEQUENCE [LARGE SCALE GENOMIC DNA]</scope>
    <source>
        <strain evidence="1 4">KCTC 22021</strain>
    </source>
</reference>